<dbReference type="NCBIfam" id="TIGR00336">
    <property type="entry name" value="pyrE"/>
    <property type="match status" value="1"/>
</dbReference>
<keyword evidence="11" id="KW-0665">Pyrimidine biosynthesis</keyword>
<keyword evidence="12" id="KW-0456">Lyase</keyword>
<dbReference type="InterPro" id="IPR023031">
    <property type="entry name" value="OPRT"/>
</dbReference>
<evidence type="ECO:0000256" key="6">
    <source>
        <dbReference type="ARBA" id="ARBA00012321"/>
    </source>
</evidence>
<dbReference type="CDD" id="cd06223">
    <property type="entry name" value="PRTases_typeI"/>
    <property type="match status" value="1"/>
</dbReference>
<keyword evidence="8" id="KW-0328">Glycosyltransferase</keyword>
<comment type="similarity">
    <text evidence="3">In the N-terminal section; belongs to the purine/pyrimidine phosphoribosyltransferase family.</text>
</comment>
<name>A0A835S6R9_VANPL</name>
<dbReference type="PANTHER" id="PTHR19278">
    <property type="entry name" value="OROTATE PHOSPHORIBOSYLTRANSFERASE"/>
    <property type="match status" value="1"/>
</dbReference>
<organism evidence="15 16">
    <name type="scientific">Vanilla planifolia</name>
    <name type="common">Vanilla</name>
    <dbReference type="NCBI Taxonomy" id="51239"/>
    <lineage>
        <taxon>Eukaryota</taxon>
        <taxon>Viridiplantae</taxon>
        <taxon>Streptophyta</taxon>
        <taxon>Embryophyta</taxon>
        <taxon>Tracheophyta</taxon>
        <taxon>Spermatophyta</taxon>
        <taxon>Magnoliopsida</taxon>
        <taxon>Liliopsida</taxon>
        <taxon>Asparagales</taxon>
        <taxon>Orchidaceae</taxon>
        <taxon>Vanilloideae</taxon>
        <taxon>Vanilleae</taxon>
        <taxon>Vanilla</taxon>
    </lineage>
</organism>
<evidence type="ECO:0000256" key="8">
    <source>
        <dbReference type="ARBA" id="ARBA00022676"/>
    </source>
</evidence>
<accession>A0A835S6R9</accession>
<dbReference type="GO" id="GO:0019856">
    <property type="term" value="P:pyrimidine nucleobase biosynthetic process"/>
    <property type="evidence" value="ECO:0007669"/>
    <property type="project" value="TreeGrafter"/>
</dbReference>
<evidence type="ECO:0000313" key="15">
    <source>
        <dbReference type="EMBL" id="KAG0498537.1"/>
    </source>
</evidence>
<evidence type="ECO:0000256" key="2">
    <source>
        <dbReference type="ARBA" id="ARBA00004889"/>
    </source>
</evidence>
<evidence type="ECO:0000256" key="11">
    <source>
        <dbReference type="ARBA" id="ARBA00022975"/>
    </source>
</evidence>
<protein>
    <recommendedName>
        <fullName evidence="7">Uridine 5'-monophosphate synthase</fullName>
        <ecNumber evidence="5">2.4.2.10</ecNumber>
        <ecNumber evidence="6">4.1.1.23</ecNumber>
    </recommendedName>
</protein>
<evidence type="ECO:0000256" key="1">
    <source>
        <dbReference type="ARBA" id="ARBA00004861"/>
    </source>
</evidence>
<evidence type="ECO:0000259" key="14">
    <source>
        <dbReference type="Pfam" id="PF00156"/>
    </source>
</evidence>
<evidence type="ECO:0000256" key="9">
    <source>
        <dbReference type="ARBA" id="ARBA00022679"/>
    </source>
</evidence>
<comment type="similarity">
    <text evidence="4">In the C-terminal section; belongs to the OMP decarboxylase family.</text>
</comment>
<sequence length="233" mass="25465">MGDAVARLDPFCWARPLQNAKDSHLSNAIEALDSHLLHTFYSHSTIVSGNVHSAATAKMEALILDLHSIEAIKFGHFKLKSGIISPIYIDLRLVVSYPSLLSRLAELLFSAVSAVATSFDLVCGVPYTALPIATVLSVTSGVPMLMRRKEVKDHGTGRTIEGAYRAGQICLVVEDLVTSGASVLETAEPLRAEGLEVRDAVVVIDREQGGRENLAEKGSNCMRCLRYRRWWTC</sequence>
<evidence type="ECO:0000256" key="3">
    <source>
        <dbReference type="ARBA" id="ARBA00006221"/>
    </source>
</evidence>
<dbReference type="GO" id="GO:0044205">
    <property type="term" value="P:'de novo' UMP biosynthetic process"/>
    <property type="evidence" value="ECO:0007669"/>
    <property type="project" value="UniProtKB-UniPathway"/>
</dbReference>
<comment type="caution">
    <text evidence="15">The sequence shown here is derived from an EMBL/GenBank/DDBJ whole genome shotgun (WGS) entry which is preliminary data.</text>
</comment>
<evidence type="ECO:0000256" key="13">
    <source>
        <dbReference type="ARBA" id="ARBA00023268"/>
    </source>
</evidence>
<dbReference type="GO" id="GO:0004588">
    <property type="term" value="F:orotate phosphoribosyltransferase activity"/>
    <property type="evidence" value="ECO:0007669"/>
    <property type="project" value="UniProtKB-EC"/>
</dbReference>
<dbReference type="FunFam" id="3.40.50.2020:FF:000025">
    <property type="entry name" value="Uridine monophosphate synthetase"/>
    <property type="match status" value="1"/>
</dbReference>
<dbReference type="AlphaFoldDB" id="A0A835S6R9"/>
<evidence type="ECO:0000313" key="16">
    <source>
        <dbReference type="Proteomes" id="UP000636800"/>
    </source>
</evidence>
<dbReference type="HAMAP" id="MF_01208">
    <property type="entry name" value="PyrE"/>
    <property type="match status" value="1"/>
</dbReference>
<comment type="pathway">
    <text evidence="2">Pyrimidine metabolism; UMP biosynthesis via de novo pathway; UMP from orotate: step 1/2.</text>
</comment>
<dbReference type="UniPathway" id="UPA00070">
    <property type="reaction ID" value="UER00119"/>
</dbReference>
<keyword evidence="10" id="KW-0210">Decarboxylase</keyword>
<dbReference type="PANTHER" id="PTHR19278:SF9">
    <property type="entry name" value="URIDINE 5'-MONOPHOSPHATE SYNTHASE"/>
    <property type="match status" value="1"/>
</dbReference>
<evidence type="ECO:0000256" key="7">
    <source>
        <dbReference type="ARBA" id="ARBA00015047"/>
    </source>
</evidence>
<keyword evidence="16" id="KW-1185">Reference proteome</keyword>
<dbReference type="SUPFAM" id="SSF53271">
    <property type="entry name" value="PRTase-like"/>
    <property type="match status" value="1"/>
</dbReference>
<gene>
    <name evidence="15" type="ORF">HPP92_003228</name>
</gene>
<feature type="domain" description="Phosphoribosyltransferase" evidence="14">
    <location>
        <begin position="101"/>
        <end position="212"/>
    </location>
</feature>
<dbReference type="EMBL" id="JADCNL010000001">
    <property type="protein sequence ID" value="KAG0498537.1"/>
    <property type="molecule type" value="Genomic_DNA"/>
</dbReference>
<comment type="pathway">
    <text evidence="1">Pyrimidine metabolism; UMP biosynthesis via de novo pathway; UMP from orotate: step 2/2.</text>
</comment>
<evidence type="ECO:0000256" key="5">
    <source>
        <dbReference type="ARBA" id="ARBA00011971"/>
    </source>
</evidence>
<dbReference type="GO" id="GO:0004590">
    <property type="term" value="F:orotidine-5'-phosphate decarboxylase activity"/>
    <property type="evidence" value="ECO:0007669"/>
    <property type="project" value="UniProtKB-EC"/>
</dbReference>
<evidence type="ECO:0000256" key="4">
    <source>
        <dbReference type="ARBA" id="ARBA00009769"/>
    </source>
</evidence>
<evidence type="ECO:0000256" key="12">
    <source>
        <dbReference type="ARBA" id="ARBA00023239"/>
    </source>
</evidence>
<evidence type="ECO:0000256" key="10">
    <source>
        <dbReference type="ARBA" id="ARBA00022793"/>
    </source>
</evidence>
<reference evidence="15 16" key="1">
    <citation type="journal article" date="2020" name="Nat. Food">
        <title>A phased Vanilla planifolia genome enables genetic improvement of flavour and production.</title>
        <authorList>
            <person name="Hasing T."/>
            <person name="Tang H."/>
            <person name="Brym M."/>
            <person name="Khazi F."/>
            <person name="Huang T."/>
            <person name="Chambers A.H."/>
        </authorList>
    </citation>
    <scope>NUCLEOTIDE SEQUENCE [LARGE SCALE GENOMIC DNA]</scope>
    <source>
        <tissue evidence="15">Leaf</tissue>
    </source>
</reference>
<dbReference type="Gene3D" id="3.40.50.2020">
    <property type="match status" value="1"/>
</dbReference>
<proteinExistence type="inferred from homology"/>
<dbReference type="InterPro" id="IPR004467">
    <property type="entry name" value="Or_phspho_trans_dom"/>
</dbReference>
<dbReference type="Pfam" id="PF00156">
    <property type="entry name" value="Pribosyltran"/>
    <property type="match status" value="1"/>
</dbReference>
<dbReference type="EC" id="4.1.1.23" evidence="6"/>
<dbReference type="InterPro" id="IPR000836">
    <property type="entry name" value="PRTase_dom"/>
</dbReference>
<keyword evidence="9" id="KW-0808">Transferase</keyword>
<dbReference type="Proteomes" id="UP000636800">
    <property type="component" value="Chromosome 1"/>
</dbReference>
<dbReference type="InterPro" id="IPR029057">
    <property type="entry name" value="PRTase-like"/>
</dbReference>
<dbReference type="EC" id="2.4.2.10" evidence="5"/>
<keyword evidence="13" id="KW-0511">Multifunctional enzyme</keyword>